<organism evidence="1">
    <name type="scientific">Glycine max</name>
    <name type="common">Soybean</name>
    <name type="synonym">Glycine hispida</name>
    <dbReference type="NCBI Taxonomy" id="3847"/>
    <lineage>
        <taxon>Eukaryota</taxon>
        <taxon>Viridiplantae</taxon>
        <taxon>Streptophyta</taxon>
        <taxon>Embryophyta</taxon>
        <taxon>Tracheophyta</taxon>
        <taxon>Spermatophyta</taxon>
        <taxon>Magnoliopsida</taxon>
        <taxon>eudicotyledons</taxon>
        <taxon>Gunneridae</taxon>
        <taxon>Pentapetalae</taxon>
        <taxon>rosids</taxon>
        <taxon>fabids</taxon>
        <taxon>Fabales</taxon>
        <taxon>Fabaceae</taxon>
        <taxon>Papilionoideae</taxon>
        <taxon>50 kb inversion clade</taxon>
        <taxon>NPAAA clade</taxon>
        <taxon>indigoferoid/millettioid clade</taxon>
        <taxon>Phaseoleae</taxon>
        <taxon>Glycine</taxon>
        <taxon>Glycine subgen. Soja</taxon>
    </lineage>
</organism>
<sequence length="57" mass="6251">MDSTLEIKSLQTVEDSPIVSTFSNSSCKILIWLLRLVMAACNLCFPMKPPGKEPVPA</sequence>
<protein>
    <submittedName>
        <fullName evidence="1">Uncharacterized protein</fullName>
    </submittedName>
</protein>
<name>C6SWJ3_SOYBN</name>
<reference evidence="1" key="1">
    <citation type="submission" date="2009-08" db="EMBL/GenBank/DDBJ databases">
        <authorList>
            <person name="Cheung F."/>
            <person name="Xiao Y."/>
            <person name="Chan A."/>
            <person name="Moskal W."/>
            <person name="Town C.D."/>
        </authorList>
    </citation>
    <scope>NUCLEOTIDE SEQUENCE</scope>
</reference>
<evidence type="ECO:0000313" key="1">
    <source>
        <dbReference type="EMBL" id="ACU13616.1"/>
    </source>
</evidence>
<dbReference type="EMBL" id="BT089536">
    <property type="protein sequence ID" value="ACU13616.1"/>
    <property type="molecule type" value="mRNA"/>
</dbReference>
<accession>C6SWJ3</accession>
<dbReference type="AlphaFoldDB" id="C6SWJ3"/>
<proteinExistence type="evidence at transcript level"/>